<dbReference type="InterPro" id="IPR046952">
    <property type="entry name" value="GSHR/TRXR-like"/>
</dbReference>
<dbReference type="SUPFAM" id="SSF55424">
    <property type="entry name" value="FAD/NAD-linked reductases, dimerisation (C-terminal) domain"/>
    <property type="match status" value="1"/>
</dbReference>
<reference evidence="13" key="1">
    <citation type="submission" date="2021-01" db="EMBL/GenBank/DDBJ databases">
        <authorList>
            <person name="Li R."/>
            <person name="Bekaert M."/>
        </authorList>
    </citation>
    <scope>NUCLEOTIDE SEQUENCE</scope>
    <source>
        <strain evidence="13">Farmed</strain>
    </source>
</reference>
<evidence type="ECO:0000256" key="9">
    <source>
        <dbReference type="ARBA" id="ARBA00023157"/>
    </source>
</evidence>
<dbReference type="GO" id="GO:0006749">
    <property type="term" value="P:glutathione metabolic process"/>
    <property type="evidence" value="ECO:0007669"/>
    <property type="project" value="TreeGrafter"/>
</dbReference>
<comment type="similarity">
    <text evidence="2">Belongs to the class-I pyridine nucleotide-disulfide oxidoreductase family.</text>
</comment>
<evidence type="ECO:0000256" key="3">
    <source>
        <dbReference type="ARBA" id="ARBA00012610"/>
    </source>
</evidence>
<dbReference type="SUPFAM" id="SSF51905">
    <property type="entry name" value="FAD/NAD(P)-binding domain"/>
    <property type="match status" value="1"/>
</dbReference>
<comment type="caution">
    <text evidence="13">The sequence shown here is derived from an EMBL/GenBank/DDBJ whole genome shotgun (WGS) entry which is preliminary data.</text>
</comment>
<sequence>MRFSKRIPHEEAAALNKKVAVFDFVKPTPLGTTWGLGGTCVNVGLYTKKLMHQAALLGEAVNDSMKYGWAVEESSFFGLFTKRSQINFIRLLSSRLLSSRLLSSRLLSSRLLSSLVSFPLVSFLSSPFLSSPFLSSPFLSSPFLSSPFLSSPFLSSPFLSSPFLSSPFLSSPFLSSPFLSSPLTKFCIIKTFFSLSLSLLDKHNWKILRDAIQDHIGSLNFAYRVQLREKNVTYVNAYAKFIGPHQIEAVNKKGKVTTHTSSKYLLAPGLRPNYLDCPGAKEYCITSDDLFALKHCPGKTLLVGASYISLECAGFLKAFGLDVTVMVRSILLRGFDRQMADLIGSYMENHGIRFIKESQVKMVEQVEAGEPGRLLVTYANNAGEQNSEEFNTVVLAIGRQALTQDLNLDVVGVKTNSKNGKIICDEKENSNIPYIHAVGDIVDGKPELTPVAIQAGILLVRRLFGNGTVLCDYNNIPTTVFTPLEYGCIGLTEEKAIEMYGADDIEVYHTNYVPLEFTVAQRRAKECYVKLICLKSQNEKVIGFHYAGPNAGEVTQGYAVALRLGAKKEDFDNTIGIHPTCSEVFTTLQTTKSSGLSIAAAGC</sequence>
<dbReference type="EC" id="1.8.1.9" evidence="3"/>
<keyword evidence="4" id="KW-0285">Flavoprotein</keyword>
<dbReference type="Proteomes" id="UP000597762">
    <property type="component" value="Unassembled WGS sequence"/>
</dbReference>
<dbReference type="Gene3D" id="3.50.50.60">
    <property type="entry name" value="FAD/NAD(P)-binding domain"/>
    <property type="match status" value="3"/>
</dbReference>
<evidence type="ECO:0000256" key="6">
    <source>
        <dbReference type="ARBA" id="ARBA00022857"/>
    </source>
</evidence>
<evidence type="ECO:0000256" key="2">
    <source>
        <dbReference type="ARBA" id="ARBA00007532"/>
    </source>
</evidence>
<dbReference type="InterPro" id="IPR016156">
    <property type="entry name" value="FAD/NAD-linked_Rdtase_dimer_sf"/>
</dbReference>
<dbReference type="AlphaFoldDB" id="A0A812AUD2"/>
<dbReference type="GO" id="GO:0034599">
    <property type="term" value="P:cellular response to oxidative stress"/>
    <property type="evidence" value="ECO:0007669"/>
    <property type="project" value="TreeGrafter"/>
</dbReference>
<keyword evidence="14" id="KW-1185">Reference proteome</keyword>
<accession>A0A812AUD2</accession>
<dbReference type="GO" id="GO:0005829">
    <property type="term" value="C:cytosol"/>
    <property type="evidence" value="ECO:0007669"/>
    <property type="project" value="TreeGrafter"/>
</dbReference>
<dbReference type="NCBIfam" id="TIGR01438">
    <property type="entry name" value="TGR"/>
    <property type="match status" value="1"/>
</dbReference>
<keyword evidence="5" id="KW-0274">FAD</keyword>
<keyword evidence="9" id="KW-1015">Disulfide bond</keyword>
<dbReference type="FunFam" id="3.30.390.30:FF:000004">
    <property type="entry name" value="Thioredoxin reductase 1, cytoplasmic"/>
    <property type="match status" value="1"/>
</dbReference>
<feature type="domain" description="Pyridine nucleotide-disulphide oxidoreductase dimerisation" evidence="11">
    <location>
        <begin position="476"/>
        <end position="587"/>
    </location>
</feature>
<name>A0A812AUD2_ACAPH</name>
<evidence type="ECO:0000256" key="4">
    <source>
        <dbReference type="ARBA" id="ARBA00022630"/>
    </source>
</evidence>
<protein>
    <recommendedName>
        <fullName evidence="3">thioredoxin-disulfide reductase (NADPH)</fullName>
        <ecNumber evidence="3">1.8.1.9</ecNumber>
    </recommendedName>
</protein>
<keyword evidence="8 13" id="KW-0560">Oxidoreductase</keyword>
<dbReference type="GO" id="GO:0004791">
    <property type="term" value="F:thioredoxin-disulfide reductase (NADPH) activity"/>
    <property type="evidence" value="ECO:0007669"/>
    <property type="project" value="UniProtKB-EC"/>
</dbReference>
<dbReference type="PRINTS" id="PR00368">
    <property type="entry name" value="FADPNR"/>
</dbReference>
<dbReference type="GO" id="GO:0004362">
    <property type="term" value="F:glutathione-disulfide reductase (NADPH) activity"/>
    <property type="evidence" value="ECO:0007669"/>
    <property type="project" value="TreeGrafter"/>
</dbReference>
<dbReference type="GO" id="GO:0005739">
    <property type="term" value="C:mitochondrion"/>
    <property type="evidence" value="ECO:0007669"/>
    <property type="project" value="TreeGrafter"/>
</dbReference>
<dbReference type="PANTHER" id="PTHR42737">
    <property type="entry name" value="GLUTATHIONE REDUCTASE"/>
    <property type="match status" value="1"/>
</dbReference>
<dbReference type="PANTHER" id="PTHR42737:SF8">
    <property type="entry name" value="THIOREDOXIN-DISULFIDE REDUCTASE"/>
    <property type="match status" value="1"/>
</dbReference>
<dbReference type="InterPro" id="IPR004099">
    <property type="entry name" value="Pyr_nucl-diS_OxRdtase_dimer"/>
</dbReference>
<dbReference type="Pfam" id="PF07992">
    <property type="entry name" value="Pyr_redox_2"/>
    <property type="match status" value="1"/>
</dbReference>
<evidence type="ECO:0000259" key="12">
    <source>
        <dbReference type="Pfam" id="PF07992"/>
    </source>
</evidence>
<evidence type="ECO:0000256" key="7">
    <source>
        <dbReference type="ARBA" id="ARBA00022933"/>
    </source>
</evidence>
<dbReference type="Gene3D" id="3.30.390.30">
    <property type="match status" value="1"/>
</dbReference>
<dbReference type="InterPro" id="IPR036188">
    <property type="entry name" value="FAD/NAD-bd_sf"/>
</dbReference>
<evidence type="ECO:0000256" key="1">
    <source>
        <dbReference type="ARBA" id="ARBA00001974"/>
    </source>
</evidence>
<organism evidence="13 14">
    <name type="scientific">Acanthosepion pharaonis</name>
    <name type="common">Pharaoh cuttlefish</name>
    <name type="synonym">Sepia pharaonis</name>
    <dbReference type="NCBI Taxonomy" id="158019"/>
    <lineage>
        <taxon>Eukaryota</taxon>
        <taxon>Metazoa</taxon>
        <taxon>Spiralia</taxon>
        <taxon>Lophotrochozoa</taxon>
        <taxon>Mollusca</taxon>
        <taxon>Cephalopoda</taxon>
        <taxon>Coleoidea</taxon>
        <taxon>Decapodiformes</taxon>
        <taxon>Sepiida</taxon>
        <taxon>Sepiina</taxon>
        <taxon>Sepiidae</taxon>
        <taxon>Acanthosepion</taxon>
    </lineage>
</organism>
<evidence type="ECO:0000256" key="5">
    <source>
        <dbReference type="ARBA" id="ARBA00022827"/>
    </source>
</evidence>
<comment type="cofactor">
    <cofactor evidence="1">
        <name>FAD</name>
        <dbReference type="ChEBI" id="CHEBI:57692"/>
    </cofactor>
</comment>
<evidence type="ECO:0000313" key="14">
    <source>
        <dbReference type="Proteomes" id="UP000597762"/>
    </source>
</evidence>
<keyword evidence="6" id="KW-0521">NADP</keyword>
<keyword evidence="10" id="KW-0676">Redox-active center</keyword>
<evidence type="ECO:0000256" key="8">
    <source>
        <dbReference type="ARBA" id="ARBA00023002"/>
    </source>
</evidence>
<evidence type="ECO:0000259" key="11">
    <source>
        <dbReference type="Pfam" id="PF02852"/>
    </source>
</evidence>
<dbReference type="GO" id="GO:0050660">
    <property type="term" value="F:flavin adenine dinucleotide binding"/>
    <property type="evidence" value="ECO:0007669"/>
    <property type="project" value="InterPro"/>
</dbReference>
<dbReference type="GO" id="GO:0045454">
    <property type="term" value="P:cell redox homeostasis"/>
    <property type="evidence" value="ECO:0007669"/>
    <property type="project" value="InterPro"/>
</dbReference>
<dbReference type="OrthoDB" id="5956163at2759"/>
<dbReference type="InterPro" id="IPR023753">
    <property type="entry name" value="FAD/NAD-binding_dom"/>
</dbReference>
<dbReference type="EMBL" id="CAHIKZ030000192">
    <property type="protein sequence ID" value="CAE1159212.1"/>
    <property type="molecule type" value="Genomic_DNA"/>
</dbReference>
<dbReference type="FunFam" id="3.50.50.60:FF:000012">
    <property type="entry name" value="Thioredoxin reductase 1, cytoplasmic"/>
    <property type="match status" value="1"/>
</dbReference>
<proteinExistence type="inferred from homology"/>
<evidence type="ECO:0000313" key="13">
    <source>
        <dbReference type="EMBL" id="CAE1159212.1"/>
    </source>
</evidence>
<keyword evidence="7" id="KW-0712">Selenocysteine</keyword>
<dbReference type="InterPro" id="IPR006338">
    <property type="entry name" value="Thioredoxin/glutathione_Rdtase"/>
</dbReference>
<feature type="domain" description="FAD/NAD(P)-binding" evidence="12">
    <location>
        <begin position="206"/>
        <end position="456"/>
    </location>
</feature>
<gene>
    <name evidence="13" type="ORF">SPHA_5870</name>
</gene>
<dbReference type="Pfam" id="PF02852">
    <property type="entry name" value="Pyr_redox_dim"/>
    <property type="match status" value="1"/>
</dbReference>
<evidence type="ECO:0000256" key="10">
    <source>
        <dbReference type="ARBA" id="ARBA00023284"/>
    </source>
</evidence>